<proteinExistence type="predicted"/>
<dbReference type="Proteomes" id="UP000025227">
    <property type="component" value="Unplaced"/>
</dbReference>
<feature type="compositionally biased region" description="Basic and acidic residues" evidence="1">
    <location>
        <begin position="322"/>
        <end position="334"/>
    </location>
</feature>
<feature type="compositionally biased region" description="Basic and acidic residues" evidence="1">
    <location>
        <begin position="290"/>
        <end position="300"/>
    </location>
</feature>
<dbReference type="AlphaFoldDB" id="A0A7I4Y1V2"/>
<protein>
    <submittedName>
        <fullName evidence="3">ANK_REP_REGION domain-containing protein</fullName>
    </submittedName>
</protein>
<evidence type="ECO:0000256" key="1">
    <source>
        <dbReference type="SAM" id="MobiDB-lite"/>
    </source>
</evidence>
<feature type="region of interest" description="Disordered" evidence="1">
    <location>
        <begin position="171"/>
        <end position="334"/>
    </location>
</feature>
<dbReference type="OMA" id="IMWQDAD"/>
<feature type="compositionally biased region" description="Basic and acidic residues" evidence="1">
    <location>
        <begin position="264"/>
        <end position="273"/>
    </location>
</feature>
<accession>A0A7I4Y1V2</accession>
<evidence type="ECO:0000313" key="3">
    <source>
        <dbReference type="WBParaSite" id="HCON_00043820-00001"/>
    </source>
</evidence>
<dbReference type="InterPro" id="IPR036770">
    <property type="entry name" value="Ankyrin_rpt-contain_sf"/>
</dbReference>
<dbReference type="SUPFAM" id="SSF48403">
    <property type="entry name" value="Ankyrin repeat"/>
    <property type="match status" value="1"/>
</dbReference>
<reference evidence="3" key="1">
    <citation type="submission" date="2020-12" db="UniProtKB">
        <authorList>
            <consortium name="WormBaseParasite"/>
        </authorList>
    </citation>
    <scope>IDENTIFICATION</scope>
    <source>
        <strain evidence="3">MHco3</strain>
    </source>
</reference>
<evidence type="ECO:0000313" key="2">
    <source>
        <dbReference type="Proteomes" id="UP000025227"/>
    </source>
</evidence>
<dbReference type="WBParaSite" id="HCON_00043820-00001">
    <property type="protein sequence ID" value="HCON_00043820-00001"/>
    <property type="gene ID" value="HCON_00043820"/>
</dbReference>
<dbReference type="OrthoDB" id="10254686at2759"/>
<dbReference type="Gene3D" id="1.25.40.20">
    <property type="entry name" value="Ankyrin repeat-containing domain"/>
    <property type="match status" value="1"/>
</dbReference>
<name>A0A7I4Y1V2_HAECO</name>
<feature type="region of interest" description="Disordered" evidence="1">
    <location>
        <begin position="1"/>
        <end position="36"/>
    </location>
</feature>
<feature type="compositionally biased region" description="Low complexity" evidence="1">
    <location>
        <begin position="219"/>
        <end position="233"/>
    </location>
</feature>
<sequence length="334" mass="37348">MEGEHMEMSNSEDTPKTPAENLKGTPATDATELEDPFDDPALVTNAFLDIMWQDADGNSALMLAAAENRMLHVKGILTMAAQRGTLWQVLDMRNDNGLSALEMALRSGSDTCAMLITRFAKEYQKTRPRFRRMSFTRRGSNEASETDIMIEFDDAPPAAVPFASRRPFILNPPPRRLSRDKISNHLKRIPPNDCAREMNRAGRPPPPNKWVQRTISNDSQSSLPSPSSSAASPVENKSISVGDKLRSIFSSRRHAASESSTTRRPQEYTKNDEENQLLDTSSTQSSNISSERKISAEEPFRSPWPTSRPTRLPPLANLRRRTASETRPKPAQEL</sequence>
<keyword evidence="2" id="KW-1185">Reference proteome</keyword>
<organism evidence="2 3">
    <name type="scientific">Haemonchus contortus</name>
    <name type="common">Barber pole worm</name>
    <dbReference type="NCBI Taxonomy" id="6289"/>
    <lineage>
        <taxon>Eukaryota</taxon>
        <taxon>Metazoa</taxon>
        <taxon>Ecdysozoa</taxon>
        <taxon>Nematoda</taxon>
        <taxon>Chromadorea</taxon>
        <taxon>Rhabditida</taxon>
        <taxon>Rhabditina</taxon>
        <taxon>Rhabditomorpha</taxon>
        <taxon>Strongyloidea</taxon>
        <taxon>Trichostrongylidae</taxon>
        <taxon>Haemonchus</taxon>
    </lineage>
</organism>